<dbReference type="GO" id="GO:0005829">
    <property type="term" value="C:cytosol"/>
    <property type="evidence" value="ECO:0007669"/>
    <property type="project" value="TreeGrafter"/>
</dbReference>
<dbReference type="FunFam" id="3.40.50.880:FF:000030">
    <property type="entry name" value="Gamma-glutamyl-gamma-aminobutyrate hydrolase PuuD"/>
    <property type="match status" value="1"/>
</dbReference>
<dbReference type="CDD" id="cd01745">
    <property type="entry name" value="GATase1_2"/>
    <property type="match status" value="1"/>
</dbReference>
<dbReference type="GO" id="GO:0006598">
    <property type="term" value="P:polyamine catabolic process"/>
    <property type="evidence" value="ECO:0007669"/>
    <property type="project" value="TreeGrafter"/>
</dbReference>
<dbReference type="GO" id="GO:0033969">
    <property type="term" value="F:gamma-glutamyl-gamma-aminobutyrate hydrolase activity"/>
    <property type="evidence" value="ECO:0007669"/>
    <property type="project" value="TreeGrafter"/>
</dbReference>
<evidence type="ECO:0000313" key="1">
    <source>
        <dbReference type="EMBL" id="OIJ12863.1"/>
    </source>
</evidence>
<dbReference type="SUPFAM" id="SSF52317">
    <property type="entry name" value="Class I glutamine amidotransferase-like"/>
    <property type="match status" value="1"/>
</dbReference>
<dbReference type="PROSITE" id="PS51273">
    <property type="entry name" value="GATASE_TYPE_1"/>
    <property type="match status" value="1"/>
</dbReference>
<comment type="caution">
    <text evidence="1">The sequence shown here is derived from an EMBL/GenBank/DDBJ whole genome shotgun (WGS) entry which is preliminary data.</text>
</comment>
<dbReference type="Gene3D" id="3.40.50.880">
    <property type="match status" value="1"/>
</dbReference>
<dbReference type="InterPro" id="IPR011697">
    <property type="entry name" value="Peptidase_C26"/>
</dbReference>
<dbReference type="EMBL" id="MLQQ01000018">
    <property type="protein sequence ID" value="OIJ12863.1"/>
    <property type="molecule type" value="Genomic_DNA"/>
</dbReference>
<keyword evidence="2" id="KW-1185">Reference proteome</keyword>
<dbReference type="PANTHER" id="PTHR43235:SF1">
    <property type="entry name" value="GLUTAMINE AMIDOTRANSFERASE PB2B2.05-RELATED"/>
    <property type="match status" value="1"/>
</dbReference>
<dbReference type="Proteomes" id="UP000180098">
    <property type="component" value="Unassembled WGS sequence"/>
</dbReference>
<gene>
    <name evidence="1" type="ORF">BKP35_09855</name>
</gene>
<accession>A0A1S2LLA0</accession>
<name>A0A1S2LLA0_9BACI</name>
<dbReference type="AlphaFoldDB" id="A0A1S2LLA0"/>
<sequence>MPFEKKAIIGISSSVENHNNIPSVHVHEKYVQAVLNGGGIPVVIPIGPTEMAKAWVSMCDGLILSSGEDIDPASFQANPIPLIQKTNQKRDKIEIELIHNAIKLQKPILAICRGITMLNAALGGTVVQDICTTVSNPINHYQQAERPEATHDIIIDTTSRLYQIFQKQKIRVNSMHHQAIEMLAPNIKVVATAPDGVVEAVEGINDTPILWGIQWHPEEMAVEDPSMNELFKQFIAECNK</sequence>
<dbReference type="Pfam" id="PF07722">
    <property type="entry name" value="Peptidase_C26"/>
    <property type="match status" value="1"/>
</dbReference>
<protein>
    <submittedName>
        <fullName evidence="1">Gamma-glutamyl-gamma-aminobutyrate hydrolase</fullName>
    </submittedName>
</protein>
<dbReference type="InterPro" id="IPR044668">
    <property type="entry name" value="PuuD-like"/>
</dbReference>
<dbReference type="RefSeq" id="WP_071313170.1">
    <property type="nucleotide sequence ID" value="NZ_MLQQ01000018.1"/>
</dbReference>
<organism evidence="1 2">
    <name type="scientific">Anaerobacillus arseniciselenatis</name>
    <dbReference type="NCBI Taxonomy" id="85682"/>
    <lineage>
        <taxon>Bacteria</taxon>
        <taxon>Bacillati</taxon>
        <taxon>Bacillota</taxon>
        <taxon>Bacilli</taxon>
        <taxon>Bacillales</taxon>
        <taxon>Bacillaceae</taxon>
        <taxon>Anaerobacillus</taxon>
    </lineage>
</organism>
<evidence type="ECO:0000313" key="2">
    <source>
        <dbReference type="Proteomes" id="UP000180098"/>
    </source>
</evidence>
<proteinExistence type="predicted"/>
<dbReference type="InterPro" id="IPR029062">
    <property type="entry name" value="Class_I_gatase-like"/>
</dbReference>
<dbReference type="PANTHER" id="PTHR43235">
    <property type="entry name" value="GLUTAMINE AMIDOTRANSFERASE PB2B2.05-RELATED"/>
    <property type="match status" value="1"/>
</dbReference>
<keyword evidence="1" id="KW-0378">Hydrolase</keyword>
<reference evidence="1 2" key="1">
    <citation type="submission" date="2016-10" db="EMBL/GenBank/DDBJ databases">
        <title>Draft genome sequences of four alkaliphilic bacteria belonging to the Anaerobacillus genus.</title>
        <authorList>
            <person name="Bassil N.M."/>
            <person name="Lloyd J.R."/>
        </authorList>
    </citation>
    <scope>NUCLEOTIDE SEQUENCE [LARGE SCALE GENOMIC DNA]</scope>
    <source>
        <strain evidence="1 2">DSM 15340</strain>
    </source>
</reference>